<dbReference type="GeneID" id="14516295"/>
<protein>
    <submittedName>
        <fullName evidence="2">Uncharacterized protein</fullName>
    </submittedName>
</protein>
<dbReference type="RefSeq" id="YP_007348726.1">
    <property type="nucleotide sequence ID" value="NC_020080.1"/>
</dbReference>
<keyword evidence="1" id="KW-0812">Transmembrane</keyword>
<accession>K7NNL1</accession>
<reference evidence="3" key="1">
    <citation type="submission" date="2011-01" db="EMBL/GenBank/DDBJ databases">
        <authorList>
            <person name="Drulis-Kawa Z."/>
            <person name="Maciaszczyk-Dziubinska E."/>
            <person name="Villegas A."/>
            <person name="Kropinski A.M."/>
        </authorList>
    </citation>
    <scope>NUCLEOTIDE SEQUENCE [LARGE SCALE GENOMIC DNA]</scope>
</reference>
<dbReference type="KEGG" id="vg:14516295"/>
<proteinExistence type="predicted"/>
<feature type="transmembrane region" description="Helical" evidence="1">
    <location>
        <begin position="12"/>
        <end position="34"/>
    </location>
</feature>
<keyword evidence="1" id="KW-1133">Transmembrane helix</keyword>
<evidence type="ECO:0000313" key="2">
    <source>
        <dbReference type="EMBL" id="AEX26570.1"/>
    </source>
</evidence>
<keyword evidence="1" id="KW-0472">Membrane</keyword>
<evidence type="ECO:0000313" key="3">
    <source>
        <dbReference type="Proteomes" id="UP000010073"/>
    </source>
</evidence>
<keyword evidence="3" id="KW-1185">Reference proteome</keyword>
<evidence type="ECO:0000256" key="1">
    <source>
        <dbReference type="SAM" id="Phobius"/>
    </source>
</evidence>
<dbReference type="EMBL" id="HQ918180">
    <property type="protein sequence ID" value="AEX26570.1"/>
    <property type="molecule type" value="Genomic_DNA"/>
</dbReference>
<organism evidence="2 3">
    <name type="scientific">Klebsiella phage KP27</name>
    <dbReference type="NCBI Taxonomy" id="1129147"/>
    <lineage>
        <taxon>Viruses</taxon>
        <taxon>Duplodnaviria</taxon>
        <taxon>Heunggongvirae</taxon>
        <taxon>Uroviricota</taxon>
        <taxon>Caudoviricetes</taxon>
        <taxon>Pantevenvirales</taxon>
        <taxon>Straboviridae</taxon>
        <taxon>Slopekvirus</taxon>
        <taxon>Slopekvirus kp27</taxon>
    </lineage>
</organism>
<name>K7NNL1_9CAUD</name>
<dbReference type="Proteomes" id="UP000010073">
    <property type="component" value="Segment"/>
</dbReference>
<gene>
    <name evidence="2" type="ORF">KP27_100</name>
</gene>
<sequence>MKIVDNWKTWISIIVGVIIGRGLYDLIFSIGVNYGHWFG</sequence>